<evidence type="ECO:0000313" key="3">
    <source>
        <dbReference type="EMBL" id="KAB2569756.1"/>
    </source>
</evidence>
<feature type="compositionally biased region" description="Low complexity" evidence="2">
    <location>
        <begin position="526"/>
        <end position="537"/>
    </location>
</feature>
<keyword evidence="1" id="KW-0175">Coiled coil</keyword>
<dbReference type="Proteomes" id="UP000325902">
    <property type="component" value="Unassembled WGS sequence"/>
</dbReference>
<feature type="region of interest" description="Disordered" evidence="2">
    <location>
        <begin position="397"/>
        <end position="442"/>
    </location>
</feature>
<sequence length="598" mass="68038">MFLNTQRLVHLPRNPPQPPPPEAELPRGECRYLHREAGLADRQRCVCQGFSLDRRQPVGTACECGHPAWVHVQQPMAAVTYEEHSALVDELRRFKLDQDRQLQNLQTELAKTQHELMAQRAQNLERERLFKLLEARLYQNMKDLKIELDDKMDGMIDQQHAFQRKLIDVEDTTMEHEIKIEKMESGPNAVVTRDLTPVPEASPNDDLSMDTAVEEPPTAPAEKPEQPWSVKVMIVPRRSQQFAFDVDSKAYRRCQSRKLFQETEFSSRDSANFHFTIDKAFSHVLKGRAWVPLVGYRAQNDYFGRMALRQLPPELSSGDLWDYYFLDHHCITHDKLQGDLLYIALRDSDLAWDEIKALPAVFGANESSWTHEVELDGPLPETTKQSGAPLGRLDRTDLIYGYSPSPPPYTSQRQSSTMQTEPQPQPQLQQQQTPLPPLQPPQPEAAALLQRENSNNRMSTPLGVLATASASVLGHALSRHPTSQSATAQSLRSLSSSIEDGSDDEHSHRDKIRKLRPKLSEPSMPSAAAGHGHSSGSSHHHHHHSSHHHQQQQQPPRVYYSGRSKRKMPVREKTKEPLQFKLPSLLHHRTNSNKEETA</sequence>
<dbReference type="OrthoDB" id="4187949at2759"/>
<comment type="caution">
    <text evidence="3">The sequence shown here is derived from an EMBL/GenBank/DDBJ whole genome shotgun (WGS) entry which is preliminary data.</text>
</comment>
<feature type="compositionally biased region" description="Basic and acidic residues" evidence="2">
    <location>
        <begin position="569"/>
        <end position="578"/>
    </location>
</feature>
<gene>
    <name evidence="3" type="ORF">DBV05_g11571</name>
</gene>
<protein>
    <submittedName>
        <fullName evidence="3">Uncharacterized protein</fullName>
    </submittedName>
</protein>
<keyword evidence="4" id="KW-1185">Reference proteome</keyword>
<feature type="region of interest" description="Disordered" evidence="2">
    <location>
        <begin position="1"/>
        <end position="26"/>
    </location>
</feature>
<evidence type="ECO:0000256" key="1">
    <source>
        <dbReference type="SAM" id="Coils"/>
    </source>
</evidence>
<feature type="compositionally biased region" description="Polar residues" evidence="2">
    <location>
        <begin position="480"/>
        <end position="499"/>
    </location>
</feature>
<dbReference type="EMBL" id="VCHE01000170">
    <property type="protein sequence ID" value="KAB2569756.1"/>
    <property type="molecule type" value="Genomic_DNA"/>
</dbReference>
<reference evidence="3 4" key="1">
    <citation type="journal article" date="2019" name="Sci. Rep.">
        <title>A multi-omics analysis of the grapevine pathogen Lasiodiplodia theobromae reveals that temperature affects the expression of virulence- and pathogenicity-related genes.</title>
        <authorList>
            <person name="Felix C."/>
            <person name="Meneses R."/>
            <person name="Goncalves M.F.M."/>
            <person name="Tilleman L."/>
            <person name="Duarte A.S."/>
            <person name="Jorrin-Novo J.V."/>
            <person name="Van de Peer Y."/>
            <person name="Deforce D."/>
            <person name="Van Nieuwerburgh F."/>
            <person name="Esteves A.C."/>
            <person name="Alves A."/>
        </authorList>
    </citation>
    <scope>NUCLEOTIDE SEQUENCE [LARGE SCALE GENOMIC DNA]</scope>
    <source>
        <strain evidence="3 4">LA-SOL3</strain>
    </source>
</reference>
<dbReference type="AlphaFoldDB" id="A0A5N5CWR2"/>
<feature type="compositionally biased region" description="Low complexity" evidence="2">
    <location>
        <begin position="410"/>
        <end position="433"/>
    </location>
</feature>
<organism evidence="3 4">
    <name type="scientific">Lasiodiplodia theobromae</name>
    <dbReference type="NCBI Taxonomy" id="45133"/>
    <lineage>
        <taxon>Eukaryota</taxon>
        <taxon>Fungi</taxon>
        <taxon>Dikarya</taxon>
        <taxon>Ascomycota</taxon>
        <taxon>Pezizomycotina</taxon>
        <taxon>Dothideomycetes</taxon>
        <taxon>Dothideomycetes incertae sedis</taxon>
        <taxon>Botryosphaeriales</taxon>
        <taxon>Botryosphaeriaceae</taxon>
        <taxon>Lasiodiplodia</taxon>
    </lineage>
</organism>
<feature type="compositionally biased region" description="Basic residues" evidence="2">
    <location>
        <begin position="538"/>
        <end position="550"/>
    </location>
</feature>
<feature type="region of interest" description="Disordered" evidence="2">
    <location>
        <begin position="193"/>
        <end position="226"/>
    </location>
</feature>
<evidence type="ECO:0000256" key="2">
    <source>
        <dbReference type="SAM" id="MobiDB-lite"/>
    </source>
</evidence>
<feature type="coiled-coil region" evidence="1">
    <location>
        <begin position="95"/>
        <end position="127"/>
    </location>
</feature>
<proteinExistence type="predicted"/>
<accession>A0A5N5CWR2</accession>
<evidence type="ECO:0000313" key="4">
    <source>
        <dbReference type="Proteomes" id="UP000325902"/>
    </source>
</evidence>
<name>A0A5N5CWR2_9PEZI</name>
<feature type="compositionally biased region" description="Pro residues" evidence="2">
    <location>
        <begin position="13"/>
        <end position="23"/>
    </location>
</feature>
<feature type="region of interest" description="Disordered" evidence="2">
    <location>
        <begin position="477"/>
        <end position="598"/>
    </location>
</feature>